<dbReference type="InterPro" id="IPR021484">
    <property type="entry name" value="DUF3137"/>
</dbReference>
<comment type="caution">
    <text evidence="2">The sequence shown here is derived from an EMBL/GenBank/DDBJ whole genome shotgun (WGS) entry which is preliminary data.</text>
</comment>
<dbReference type="Pfam" id="PF11335">
    <property type="entry name" value="DUF3137"/>
    <property type="match status" value="1"/>
</dbReference>
<dbReference type="STRING" id="1280952.HJA_06532"/>
<dbReference type="OrthoDB" id="4960523at2"/>
<feature type="transmembrane region" description="Helical" evidence="1">
    <location>
        <begin position="85"/>
        <end position="107"/>
    </location>
</feature>
<evidence type="ECO:0000256" key="1">
    <source>
        <dbReference type="SAM" id="Phobius"/>
    </source>
</evidence>
<reference evidence="2 3" key="1">
    <citation type="journal article" date="2014" name="Antonie Van Leeuwenhoek">
        <title>Hyphomonas beringensis sp. nov. and Hyphomonas chukchiensis sp. nov., isolated from surface seawater of the Bering Sea and Chukchi Sea.</title>
        <authorList>
            <person name="Li C."/>
            <person name="Lai Q."/>
            <person name="Li G."/>
            <person name="Dong C."/>
            <person name="Wang J."/>
            <person name="Liao Y."/>
            <person name="Shao Z."/>
        </authorList>
    </citation>
    <scope>NUCLEOTIDE SEQUENCE [LARGE SCALE GENOMIC DNA]</scope>
    <source>
        <strain evidence="2 3">VP2</strain>
    </source>
</reference>
<evidence type="ECO:0000313" key="3">
    <source>
        <dbReference type="Proteomes" id="UP000024816"/>
    </source>
</evidence>
<dbReference type="AlphaFoldDB" id="A0A059FH02"/>
<dbReference type="RefSeq" id="WP_035579638.1">
    <property type="nucleotide sequence ID" value="NZ_ARYJ01000003.1"/>
</dbReference>
<protein>
    <recommendedName>
        <fullName evidence="4">Galanin</fullName>
    </recommendedName>
</protein>
<keyword evidence="1" id="KW-0812">Transmembrane</keyword>
<dbReference type="PATRIC" id="fig|1280952.3.peg.1299"/>
<evidence type="ECO:0008006" key="4">
    <source>
        <dbReference type="Google" id="ProtNLM"/>
    </source>
</evidence>
<gene>
    <name evidence="2" type="ORF">HJA_06532</name>
</gene>
<dbReference type="Proteomes" id="UP000024816">
    <property type="component" value="Unassembled WGS sequence"/>
</dbReference>
<feature type="transmembrane region" description="Helical" evidence="1">
    <location>
        <begin position="62"/>
        <end position="79"/>
    </location>
</feature>
<sequence length="385" mass="42460">MDIGNSSHIDNAIRRARPLSLLASQRPEFADAERIWETELAPELGAREAVRKQTISRAKSRTFLGLLVAVPLALFIMVLSGGAGFLFPLSFFLGAIIVVLISGFDWLKVYSLKSATKDLILKAACKPFGFNYETLHPDLSGIEDFQSLKTRGKELMETIAGPQKGEAKTISTLFGDIQVTTHDGAGQPPPTPAYQLLKDAALLPGHSRRKFEDLIEGERAGTKFALVEAKLDTGGKNSKTVFQGILIHIEYPQPFSGRTLMARSGWWKRGKGAGDLKKVDLISRELDEAFTVYSSDQVEARALLSPDRMERLIALERHFSGGKLRGLFDQGHMTLALEADNQFEAGSVFQPLVDPRRFSTALSELGLVCDLIDGFLTREWVQGRL</sequence>
<organism evidence="2 3">
    <name type="scientific">Hyphomonas jannaschiana VP2</name>
    <dbReference type="NCBI Taxonomy" id="1280952"/>
    <lineage>
        <taxon>Bacteria</taxon>
        <taxon>Pseudomonadati</taxon>
        <taxon>Pseudomonadota</taxon>
        <taxon>Alphaproteobacteria</taxon>
        <taxon>Hyphomonadales</taxon>
        <taxon>Hyphomonadaceae</taxon>
        <taxon>Hyphomonas</taxon>
    </lineage>
</organism>
<name>A0A059FH02_9PROT</name>
<accession>A0A059FH02</accession>
<dbReference type="EMBL" id="ARYJ01000003">
    <property type="protein sequence ID" value="KCZ89887.1"/>
    <property type="molecule type" value="Genomic_DNA"/>
</dbReference>
<keyword evidence="1" id="KW-0472">Membrane</keyword>
<keyword evidence="1" id="KW-1133">Transmembrane helix</keyword>
<keyword evidence="3" id="KW-1185">Reference proteome</keyword>
<dbReference type="eggNOG" id="COG0457">
    <property type="taxonomic scope" value="Bacteria"/>
</dbReference>
<proteinExistence type="predicted"/>
<evidence type="ECO:0000313" key="2">
    <source>
        <dbReference type="EMBL" id="KCZ89887.1"/>
    </source>
</evidence>